<dbReference type="InterPro" id="IPR016979">
    <property type="entry name" value="DUF2129"/>
</dbReference>
<reference evidence="2 3" key="1">
    <citation type="journal article" date="2015" name="Genome Announc.">
        <title>Expanding the biotechnology potential of lactobacilli through comparative genomics of 213 strains and associated genera.</title>
        <authorList>
            <person name="Sun Z."/>
            <person name="Harris H.M."/>
            <person name="McCann A."/>
            <person name="Guo C."/>
            <person name="Argimon S."/>
            <person name="Zhang W."/>
            <person name="Yang X."/>
            <person name="Jeffery I.B."/>
            <person name="Cooney J.C."/>
            <person name="Kagawa T.F."/>
            <person name="Liu W."/>
            <person name="Song Y."/>
            <person name="Salvetti E."/>
            <person name="Wrobel A."/>
            <person name="Rasinkangas P."/>
            <person name="Parkhill J."/>
            <person name="Rea M.C."/>
            <person name="O'Sullivan O."/>
            <person name="Ritari J."/>
            <person name="Douillard F.P."/>
            <person name="Paul Ross R."/>
            <person name="Yang R."/>
            <person name="Briner A.E."/>
            <person name="Felis G.E."/>
            <person name="de Vos W.M."/>
            <person name="Barrangou R."/>
            <person name="Klaenhammer T.R."/>
            <person name="Caufield P.W."/>
            <person name="Cui Y."/>
            <person name="Zhang H."/>
            <person name="O'Toole P.W."/>
        </authorList>
    </citation>
    <scope>NUCLEOTIDE SEQUENCE [LARGE SCALE GENOMIC DNA]</scope>
    <source>
        <strain evidence="2 3">DSM 13343</strain>
    </source>
</reference>
<keyword evidence="3" id="KW-1185">Reference proteome</keyword>
<gene>
    <name evidence="2" type="ORF">FD01_GL001363</name>
</gene>
<dbReference type="OrthoDB" id="2990788at2"/>
<evidence type="ECO:0000313" key="2">
    <source>
        <dbReference type="EMBL" id="KRL53258.1"/>
    </source>
</evidence>
<organism evidence="2 3">
    <name type="scientific">Lacticaseibacillus manihotivorans DSM 13343 = JCM 12514</name>
    <dbReference type="NCBI Taxonomy" id="1423769"/>
    <lineage>
        <taxon>Bacteria</taxon>
        <taxon>Bacillati</taxon>
        <taxon>Bacillota</taxon>
        <taxon>Bacilli</taxon>
        <taxon>Lactobacillales</taxon>
        <taxon>Lactobacillaceae</taxon>
        <taxon>Lacticaseibacillus</taxon>
    </lineage>
</organism>
<comment type="caution">
    <text evidence="2">The sequence shown here is derived from an EMBL/GenBank/DDBJ whole genome shotgun (WGS) entry which is preliminary data.</text>
</comment>
<sequence length="95" mass="11033">MLAVTKRVGLVVWVYSLKQIRALRHYGTVMYVSKKMKYVYLYLDQDQVADTQAKLQKLRFVKSTEVSMRPELATEYGPDQDTAMNRLKKAAQEEA</sequence>
<accession>A0A0R1REV4</accession>
<dbReference type="Proteomes" id="UP000051790">
    <property type="component" value="Unassembled WGS sequence"/>
</dbReference>
<keyword evidence="1" id="KW-0963">Cytoplasm</keyword>
<dbReference type="AlphaFoldDB" id="A0A0R1REV4"/>
<dbReference type="PATRIC" id="fig|1423769.4.peg.1464"/>
<dbReference type="PIRSF" id="PIRSF031653">
    <property type="entry name" value="UCP031653"/>
    <property type="match status" value="1"/>
</dbReference>
<evidence type="ECO:0000313" key="3">
    <source>
        <dbReference type="Proteomes" id="UP000051790"/>
    </source>
</evidence>
<protein>
    <submittedName>
        <fullName evidence="2">Uncharacterized protein</fullName>
    </submittedName>
</protein>
<proteinExistence type="predicted"/>
<dbReference type="RefSeq" id="WP_082611642.1">
    <property type="nucleotide sequence ID" value="NZ_AZEU01000018.1"/>
</dbReference>
<dbReference type="EMBL" id="AZEU01000018">
    <property type="protein sequence ID" value="KRL53258.1"/>
    <property type="molecule type" value="Genomic_DNA"/>
</dbReference>
<evidence type="ECO:0000256" key="1">
    <source>
        <dbReference type="ARBA" id="ARBA00022490"/>
    </source>
</evidence>
<name>A0A0R1REV4_9LACO</name>
<dbReference type="Pfam" id="PF09902">
    <property type="entry name" value="DUF2129"/>
    <property type="match status" value="1"/>
</dbReference>